<feature type="domain" description="Reverse transcriptase" evidence="1">
    <location>
        <begin position="506"/>
        <end position="776"/>
    </location>
</feature>
<evidence type="ECO:0000313" key="3">
    <source>
        <dbReference type="Proteomes" id="UP000005207"/>
    </source>
</evidence>
<dbReference type="CDD" id="cd01650">
    <property type="entry name" value="RT_nLTR_like"/>
    <property type="match status" value="1"/>
</dbReference>
<protein>
    <recommendedName>
        <fullName evidence="1">Reverse transcriptase domain-containing protein</fullName>
    </recommendedName>
</protein>
<dbReference type="PANTHER" id="PTHR31635:SF196">
    <property type="entry name" value="REVERSE TRANSCRIPTASE DOMAIN-CONTAINING PROTEIN-RELATED"/>
    <property type="match status" value="1"/>
</dbReference>
<dbReference type="InterPro" id="IPR000477">
    <property type="entry name" value="RT_dom"/>
</dbReference>
<dbReference type="SUPFAM" id="SSF56672">
    <property type="entry name" value="DNA/RNA polymerases"/>
    <property type="match status" value="1"/>
</dbReference>
<sequence length="1273" mass="144222">MRGNNVAGLGTCPLTFTSWNCKGLGRALKRGKVMSHLKHLSSDIIFLQETHIHSNEQRRLRANWVSQVYQSSFTSKARGVAILIRKTTPFIFRSVVTDPGGRFVLVSGSINSFPLVLLNIYAPNFDCPDFFSKIFDLISEYNVSNIIIGGDFNCYFDPVLDRSSTKIALTTRSTAVLNNLVESHNMVDVWRLQHPHDRQYSFFSPVHRSFTRIDYFVTDSRLLPSIISSAYHQILISDHAPLTMKIDFNLQPRIFNWKFNSTLLSDKTFSTYVSTEISDFLKHNDNGEVSDSTLWESFKAVLCGKIISFQTFSKRTRLNRLSEIESELSTLEETLRQSDTEDISNAILKLKLEYNHILGSQVESDIVKLKQRHFELGDKSHKLLARQLKDVQAHRTIHKIASSTSEFITDPKLINDRFVEFFSTLYSSKSNATDSELLSFLNSLSIPTLTESATQALEADFSVTEVKAAILSFPSGKACGPDGFNIEFYKAHIDMIAPLLLRMVNCSIARGSFPDSIYDAYVCLLPKKDRDPTNVTSYRPLSLLNCDQKIIAKVLSSRLNKFLGTLIQHDQTGFIPDRFAFSNTRRLLNVLYGTNPPNSAVISLDAQQAFDQIEWKYLFATLEKFGFGSNFTTLVRMLYARPRSSVLTNFDSSHPFLLHWGTRQGCCLSPLLFALAMEPLVIAVRNSSDIVGISCGPVKSTITRYADDVALTLSDARLSLPPLLHLINKFGQLSGFTINWDKSIFMPLANGLDSSFISSLPFKTTSSHFKYLGINIPRNRKLLFKLNFQVLIDSIKAKIDKWTLLPLSLIGRVNIINMVVLPKFIHLFQNIPIFLTSSFFKSIDSIILSFIWANKPHRISKAHLQKSSSESGLGLPVFRHYYWACNARTWVFWNSVSAVPAVQEGCGPSFPLIEAHNAKLIFGTSLDAILFSKPSIPTKLFSNDFVLGHSLRILKQVRVALCLPDLSIFAPITDNLSFSPGLMDPVFKLWSALGLHTIKDLYIDNCFASFAQLQSKFMLPSAHLFRYLQIRNFVKHSFAHLDKPPAHSDFYDYLIKNPTSKHLISQFTTLFTLIPPTNHIKDAWVKDLEVDISDALWANGLKKIKECSVNARLQLIQFKVLHRLHFSKTKLCSIFPSISSLCGRCRALDGTLGHLFWSCPTLRSFWAEIFNIYNRIYDLKLEPDGVLAVLGCSLASLALRRPLQKALMFGMIVAKRLILRAWKSPSPPLFRVWLREMIACLYIEEVRYHLADTHFKFVEIWGPFLNHINGIST</sequence>
<reference evidence="3" key="1">
    <citation type="submission" date="2012-01" db="EMBL/GenBank/DDBJ databases">
        <title>The Genome Sequence of Oreochromis niloticus (Nile Tilapia).</title>
        <authorList>
            <consortium name="Broad Institute Genome Assembly Team"/>
            <consortium name="Broad Institute Sequencing Platform"/>
            <person name="Di Palma F."/>
            <person name="Johnson J."/>
            <person name="Lander E.S."/>
            <person name="Lindblad-Toh K."/>
        </authorList>
    </citation>
    <scope>NUCLEOTIDE SEQUENCE [LARGE SCALE GENOMIC DNA]</scope>
</reference>
<evidence type="ECO:0000259" key="1">
    <source>
        <dbReference type="PROSITE" id="PS50878"/>
    </source>
</evidence>
<dbReference type="InParanoid" id="A0A669DHX3"/>
<dbReference type="Pfam" id="PF03372">
    <property type="entry name" value="Exo_endo_phos"/>
    <property type="match status" value="1"/>
</dbReference>
<dbReference type="InterPro" id="IPR043502">
    <property type="entry name" value="DNA/RNA_pol_sf"/>
</dbReference>
<dbReference type="SUPFAM" id="SSF56219">
    <property type="entry name" value="DNase I-like"/>
    <property type="match status" value="1"/>
</dbReference>
<dbReference type="GeneTree" id="ENSGT01150000286925"/>
<proteinExistence type="predicted"/>
<evidence type="ECO:0000313" key="2">
    <source>
        <dbReference type="Ensembl" id="ENSONIP00000058500.1"/>
    </source>
</evidence>
<reference evidence="2" key="2">
    <citation type="submission" date="2025-08" db="UniProtKB">
        <authorList>
            <consortium name="Ensembl"/>
        </authorList>
    </citation>
    <scope>IDENTIFICATION</scope>
</reference>
<dbReference type="InterPro" id="IPR005135">
    <property type="entry name" value="Endo/exonuclease/phosphatase"/>
</dbReference>
<dbReference type="Ensembl" id="ENSONIT00000069331.1">
    <property type="protein sequence ID" value="ENSONIP00000058500.1"/>
    <property type="gene ID" value="ENSONIG00000032417.1"/>
</dbReference>
<dbReference type="AlphaFoldDB" id="A0A669DHX3"/>
<dbReference type="PANTHER" id="PTHR31635">
    <property type="entry name" value="REVERSE TRANSCRIPTASE DOMAIN-CONTAINING PROTEIN-RELATED"/>
    <property type="match status" value="1"/>
</dbReference>
<dbReference type="PROSITE" id="PS50878">
    <property type="entry name" value="RT_POL"/>
    <property type="match status" value="1"/>
</dbReference>
<dbReference type="Proteomes" id="UP000005207">
    <property type="component" value="Linkage group LG1"/>
</dbReference>
<reference evidence="2" key="3">
    <citation type="submission" date="2025-09" db="UniProtKB">
        <authorList>
            <consortium name="Ensembl"/>
        </authorList>
    </citation>
    <scope>IDENTIFICATION</scope>
</reference>
<organism evidence="2 3">
    <name type="scientific">Oreochromis niloticus</name>
    <name type="common">Nile tilapia</name>
    <name type="synonym">Tilapia nilotica</name>
    <dbReference type="NCBI Taxonomy" id="8128"/>
    <lineage>
        <taxon>Eukaryota</taxon>
        <taxon>Metazoa</taxon>
        <taxon>Chordata</taxon>
        <taxon>Craniata</taxon>
        <taxon>Vertebrata</taxon>
        <taxon>Euteleostomi</taxon>
        <taxon>Actinopterygii</taxon>
        <taxon>Neopterygii</taxon>
        <taxon>Teleostei</taxon>
        <taxon>Neoteleostei</taxon>
        <taxon>Acanthomorphata</taxon>
        <taxon>Ovalentaria</taxon>
        <taxon>Cichlomorphae</taxon>
        <taxon>Cichliformes</taxon>
        <taxon>Cichlidae</taxon>
        <taxon>African cichlids</taxon>
        <taxon>Pseudocrenilabrinae</taxon>
        <taxon>Oreochromini</taxon>
        <taxon>Oreochromis</taxon>
    </lineage>
</organism>
<dbReference type="Gene3D" id="3.60.10.10">
    <property type="entry name" value="Endonuclease/exonuclease/phosphatase"/>
    <property type="match status" value="1"/>
</dbReference>
<keyword evidence="3" id="KW-1185">Reference proteome</keyword>
<dbReference type="Pfam" id="PF00078">
    <property type="entry name" value="RVT_1"/>
    <property type="match status" value="1"/>
</dbReference>
<dbReference type="InterPro" id="IPR036691">
    <property type="entry name" value="Endo/exonu/phosph_ase_sf"/>
</dbReference>
<accession>A0A669DHX3</accession>
<name>A0A669DHX3_ORENI</name>
<dbReference type="GO" id="GO:0003824">
    <property type="term" value="F:catalytic activity"/>
    <property type="evidence" value="ECO:0007669"/>
    <property type="project" value="InterPro"/>
</dbReference>
<dbReference type="CDD" id="cd09076">
    <property type="entry name" value="L1-EN"/>
    <property type="match status" value="1"/>
</dbReference>